<dbReference type="Proteomes" id="UP001432027">
    <property type="component" value="Unassembled WGS sequence"/>
</dbReference>
<dbReference type="InterPro" id="IPR013088">
    <property type="entry name" value="Znf_NHR/GATA"/>
</dbReference>
<evidence type="ECO:0000256" key="8">
    <source>
        <dbReference type="ARBA" id="ARBA00023170"/>
    </source>
</evidence>
<dbReference type="PANTHER" id="PTHR48092">
    <property type="entry name" value="KNIRPS-RELATED PROTEIN-RELATED"/>
    <property type="match status" value="1"/>
</dbReference>
<feature type="compositionally biased region" description="Low complexity" evidence="10">
    <location>
        <begin position="44"/>
        <end position="53"/>
    </location>
</feature>
<evidence type="ECO:0000256" key="4">
    <source>
        <dbReference type="ARBA" id="ARBA00022833"/>
    </source>
</evidence>
<keyword evidence="7" id="KW-0804">Transcription</keyword>
<dbReference type="AlphaFoldDB" id="A0AAV5U7J9"/>
<dbReference type="Gene3D" id="3.30.50.10">
    <property type="entry name" value="Erythroid Transcription Factor GATA-1, subunit A"/>
    <property type="match status" value="1"/>
</dbReference>
<evidence type="ECO:0000256" key="2">
    <source>
        <dbReference type="ARBA" id="ARBA00022723"/>
    </source>
</evidence>
<dbReference type="GO" id="GO:0043565">
    <property type="term" value="F:sequence-specific DNA binding"/>
    <property type="evidence" value="ECO:0007669"/>
    <property type="project" value="InterPro"/>
</dbReference>
<protein>
    <recommendedName>
        <fullName evidence="11">Nuclear receptor domain-containing protein</fullName>
    </recommendedName>
</protein>
<feature type="compositionally biased region" description="Low complexity" evidence="10">
    <location>
        <begin position="139"/>
        <end position="158"/>
    </location>
</feature>
<organism evidence="12 13">
    <name type="scientific">Pristionchus entomophagus</name>
    <dbReference type="NCBI Taxonomy" id="358040"/>
    <lineage>
        <taxon>Eukaryota</taxon>
        <taxon>Metazoa</taxon>
        <taxon>Ecdysozoa</taxon>
        <taxon>Nematoda</taxon>
        <taxon>Chromadorea</taxon>
        <taxon>Rhabditida</taxon>
        <taxon>Rhabditina</taxon>
        <taxon>Diplogasteromorpha</taxon>
        <taxon>Diplogasteroidea</taxon>
        <taxon>Neodiplogasteridae</taxon>
        <taxon>Pristionchus</taxon>
    </lineage>
</organism>
<proteinExistence type="predicted"/>
<keyword evidence="8" id="KW-0675">Receptor</keyword>
<dbReference type="InterPro" id="IPR001628">
    <property type="entry name" value="Znf_hrmn_rcpt"/>
</dbReference>
<dbReference type="PRINTS" id="PR00047">
    <property type="entry name" value="STROIDFINGER"/>
</dbReference>
<evidence type="ECO:0000256" key="3">
    <source>
        <dbReference type="ARBA" id="ARBA00022771"/>
    </source>
</evidence>
<keyword evidence="9" id="KW-0539">Nucleus</keyword>
<feature type="domain" description="Nuclear receptor" evidence="11">
    <location>
        <begin position="208"/>
        <end position="285"/>
    </location>
</feature>
<evidence type="ECO:0000313" key="13">
    <source>
        <dbReference type="Proteomes" id="UP001432027"/>
    </source>
</evidence>
<comment type="subcellular location">
    <subcellularLocation>
        <location evidence="1">Nucleus</location>
    </subcellularLocation>
</comment>
<dbReference type="EMBL" id="BTSX01000005">
    <property type="protein sequence ID" value="GMT02443.1"/>
    <property type="molecule type" value="Genomic_DNA"/>
</dbReference>
<dbReference type="FunFam" id="3.30.50.10:FF:000006">
    <property type="entry name" value="Nuclear receptor subfamily 5 group A member"/>
    <property type="match status" value="1"/>
</dbReference>
<dbReference type="PROSITE" id="PS51030">
    <property type="entry name" value="NUCLEAR_REC_DBD_2"/>
    <property type="match status" value="1"/>
</dbReference>
<feature type="non-terminal residue" evidence="12">
    <location>
        <position position="1"/>
    </location>
</feature>
<reference evidence="12" key="1">
    <citation type="submission" date="2023-10" db="EMBL/GenBank/DDBJ databases">
        <title>Genome assembly of Pristionchus species.</title>
        <authorList>
            <person name="Yoshida K."/>
            <person name="Sommer R.J."/>
        </authorList>
    </citation>
    <scope>NUCLEOTIDE SEQUENCE</scope>
    <source>
        <strain evidence="12">RS0144</strain>
    </source>
</reference>
<feature type="region of interest" description="Disordered" evidence="10">
    <location>
        <begin position="136"/>
        <end position="158"/>
    </location>
</feature>
<evidence type="ECO:0000256" key="7">
    <source>
        <dbReference type="ARBA" id="ARBA00023163"/>
    </source>
</evidence>
<dbReference type="Pfam" id="PF00105">
    <property type="entry name" value="zf-C4"/>
    <property type="match status" value="1"/>
</dbReference>
<dbReference type="GO" id="GO:0006357">
    <property type="term" value="P:regulation of transcription by RNA polymerase II"/>
    <property type="evidence" value="ECO:0007669"/>
    <property type="project" value="UniProtKB-ARBA"/>
</dbReference>
<keyword evidence="5" id="KW-0805">Transcription regulation</keyword>
<dbReference type="CDD" id="cd06916">
    <property type="entry name" value="NR_DBD_like"/>
    <property type="match status" value="1"/>
</dbReference>
<dbReference type="GO" id="GO:0003700">
    <property type="term" value="F:DNA-binding transcription factor activity"/>
    <property type="evidence" value="ECO:0007669"/>
    <property type="project" value="InterPro"/>
</dbReference>
<evidence type="ECO:0000256" key="6">
    <source>
        <dbReference type="ARBA" id="ARBA00023125"/>
    </source>
</evidence>
<dbReference type="GO" id="GO:0008270">
    <property type="term" value="F:zinc ion binding"/>
    <property type="evidence" value="ECO:0007669"/>
    <property type="project" value="UniProtKB-KW"/>
</dbReference>
<accession>A0AAV5U7J9</accession>
<feature type="region of interest" description="Disordered" evidence="10">
    <location>
        <begin position="75"/>
        <end position="107"/>
    </location>
</feature>
<dbReference type="InterPro" id="IPR050200">
    <property type="entry name" value="Nuclear_hormone_rcpt_NR3"/>
</dbReference>
<evidence type="ECO:0000256" key="5">
    <source>
        <dbReference type="ARBA" id="ARBA00023015"/>
    </source>
</evidence>
<dbReference type="GO" id="GO:0005634">
    <property type="term" value="C:nucleus"/>
    <property type="evidence" value="ECO:0007669"/>
    <property type="project" value="UniProtKB-SubCell"/>
</dbReference>
<comment type="caution">
    <text evidence="12">The sequence shown here is derived from an EMBL/GenBank/DDBJ whole genome shotgun (WGS) entry which is preliminary data.</text>
</comment>
<feature type="region of interest" description="Disordered" evidence="10">
    <location>
        <begin position="18"/>
        <end position="53"/>
    </location>
</feature>
<dbReference type="SMART" id="SM00399">
    <property type="entry name" value="ZnF_C4"/>
    <property type="match status" value="1"/>
</dbReference>
<evidence type="ECO:0000256" key="10">
    <source>
        <dbReference type="SAM" id="MobiDB-lite"/>
    </source>
</evidence>
<keyword evidence="13" id="KW-1185">Reference proteome</keyword>
<evidence type="ECO:0000256" key="9">
    <source>
        <dbReference type="ARBA" id="ARBA00023242"/>
    </source>
</evidence>
<dbReference type="PROSITE" id="PS00031">
    <property type="entry name" value="NUCLEAR_REC_DBD_1"/>
    <property type="match status" value="1"/>
</dbReference>
<keyword evidence="6" id="KW-0238">DNA-binding</keyword>
<gene>
    <name evidence="12" type="ORF">PENTCL1PPCAC_24617</name>
</gene>
<dbReference type="SUPFAM" id="SSF57716">
    <property type="entry name" value="Glucocorticoid receptor-like (DNA-binding domain)"/>
    <property type="match status" value="1"/>
</dbReference>
<name>A0AAV5U7J9_9BILA</name>
<evidence type="ECO:0000259" key="11">
    <source>
        <dbReference type="PROSITE" id="PS51030"/>
    </source>
</evidence>
<sequence length="468" mass="50762">QQPQQQPLTPATIAKFLAETQKGGRAAHAMTHDDSGTESMSPPSAGSRSNSFSVSSLLMHQKNSELLAGMLTPASSNGSLASSHGSQEALAPRTRTPSASAASPAAATPRVARFAPYEALTPQQQPQPVFNPYAAAATSPQQQSHLQHLQHQLQMPPSAAAAAAAAAAMQHLQQQHQLSQHQQMQMALAAFHGGHPMGYPMHYPGLQREECAVCEDRASGYHYGVLSCEGCKGFFRRSVSKNKDVEYSCNRAGMCEIRKESRNRCQSCRLKKCIAAGMSTDAVRADRRSNRRKAEAEERRDTQQKTIAQLAQYQSVIDQCDHAYGEAFPEGTYLRTREEAMARLERFIESMPLLAPGGREAAVKALDRVVVVRAAYTTDSCIILQPSEEAILRLKQIFAIPGTAAASPLLRPPLSQRLVAIASALEIAAAADIRTDRAIESLLFALEIQLAHEKATPLYTKMALLLGK</sequence>
<keyword evidence="3" id="KW-0863">Zinc-finger</keyword>
<keyword evidence="2" id="KW-0479">Metal-binding</keyword>
<keyword evidence="4" id="KW-0862">Zinc</keyword>
<evidence type="ECO:0000313" key="12">
    <source>
        <dbReference type="EMBL" id="GMT02443.1"/>
    </source>
</evidence>
<evidence type="ECO:0000256" key="1">
    <source>
        <dbReference type="ARBA" id="ARBA00004123"/>
    </source>
</evidence>